<dbReference type="Gene3D" id="1.10.10.10">
    <property type="entry name" value="Winged helix-like DNA-binding domain superfamily/Winged helix DNA-binding domain"/>
    <property type="match status" value="1"/>
</dbReference>
<dbReference type="HOGENOM" id="CLU_063440_3_3_0"/>
<feature type="domain" description="Transcription regulator PadR N-terminal" evidence="1">
    <location>
        <begin position="18"/>
        <end position="90"/>
    </location>
</feature>
<evidence type="ECO:0000259" key="1">
    <source>
        <dbReference type="Pfam" id="PF03551"/>
    </source>
</evidence>
<evidence type="ECO:0000313" key="2">
    <source>
        <dbReference type="EMBL" id="AHG92252.1"/>
    </source>
</evidence>
<dbReference type="InterPro" id="IPR005149">
    <property type="entry name" value="Tscrpt_reg_PadR_N"/>
</dbReference>
<organism evidence="2 3">
    <name type="scientific">Gemmatirosa kalamazoonensis</name>
    <dbReference type="NCBI Taxonomy" id="861299"/>
    <lineage>
        <taxon>Bacteria</taxon>
        <taxon>Pseudomonadati</taxon>
        <taxon>Gemmatimonadota</taxon>
        <taxon>Gemmatimonadia</taxon>
        <taxon>Gemmatimonadales</taxon>
        <taxon>Gemmatimonadaceae</taxon>
        <taxon>Gemmatirosa</taxon>
    </lineage>
</organism>
<keyword evidence="3" id="KW-1185">Reference proteome</keyword>
<name>W0RP42_9BACT</name>
<dbReference type="AlphaFoldDB" id="W0RP42"/>
<dbReference type="InterPro" id="IPR036390">
    <property type="entry name" value="WH_DNA-bd_sf"/>
</dbReference>
<keyword evidence="2" id="KW-0614">Plasmid</keyword>
<dbReference type="RefSeq" id="WP_025413603.1">
    <property type="nucleotide sequence ID" value="NZ_CP007129.1"/>
</dbReference>
<accession>W0RP42</accession>
<dbReference type="InParanoid" id="W0RP42"/>
<dbReference type="NCBIfam" id="TIGR03433">
    <property type="entry name" value="padR_acidobact"/>
    <property type="match status" value="1"/>
</dbReference>
<protein>
    <submittedName>
        <fullName evidence="2">Transcriptional regulator, PadR-family</fullName>
    </submittedName>
</protein>
<dbReference type="InterPro" id="IPR017799">
    <property type="entry name" value="Tscrpt_reg_PadR_acidobac-type"/>
</dbReference>
<dbReference type="Proteomes" id="UP000019151">
    <property type="component" value="Plasmid 1"/>
</dbReference>
<dbReference type="InterPro" id="IPR036388">
    <property type="entry name" value="WH-like_DNA-bd_sf"/>
</dbReference>
<dbReference type="OrthoDB" id="9808017at2"/>
<dbReference type="InterPro" id="IPR052509">
    <property type="entry name" value="Metal_resp_DNA-bind_regulator"/>
</dbReference>
<evidence type="ECO:0000313" key="3">
    <source>
        <dbReference type="Proteomes" id="UP000019151"/>
    </source>
</evidence>
<geneLocation type="plasmid" evidence="2 3">
    <name>1</name>
</geneLocation>
<reference evidence="2 3" key="1">
    <citation type="journal article" date="2014" name="Genome Announc.">
        <title>Genome Sequence and Methylome of Soil Bacterium Gemmatirosa kalamazoonensis KBS708T, a Member of the Rarely Cultivated Gemmatimonadetes Phylum.</title>
        <authorList>
            <person name="Debruyn J.M."/>
            <person name="Radosevich M."/>
            <person name="Wommack K.E."/>
            <person name="Polson S.W."/>
            <person name="Hauser L.J."/>
            <person name="Fawaz M.N."/>
            <person name="Korlach J."/>
            <person name="Tsai Y.C."/>
        </authorList>
    </citation>
    <scope>NUCLEOTIDE SEQUENCE [LARGE SCALE GENOMIC DNA]</scope>
    <source>
        <strain evidence="2 3">KBS708</strain>
        <plasmid evidence="3">Plasmid 1</plasmid>
    </source>
</reference>
<proteinExistence type="predicted"/>
<dbReference type="EMBL" id="CP007129">
    <property type="protein sequence ID" value="AHG92252.1"/>
    <property type="molecule type" value="Genomic_DNA"/>
</dbReference>
<dbReference type="Pfam" id="PF03551">
    <property type="entry name" value="PadR"/>
    <property type="match status" value="1"/>
</dbReference>
<dbReference type="KEGG" id="gba:J421_4717"/>
<dbReference type="PANTHER" id="PTHR33169">
    <property type="entry name" value="PADR-FAMILY TRANSCRIPTIONAL REGULATOR"/>
    <property type="match status" value="1"/>
</dbReference>
<gene>
    <name evidence="2" type="ORF">J421_4717</name>
</gene>
<sequence length="116" mass="13020">MPIGANSDFLHGTLDVLILKTLSWGPRHGYAIARWLETGSGDALQIEDGSLYPALYRLERKGWIEAEWGVTETKRRAKFYRLSRAGRDHLLRQTAEWAAFSEAVSRILLPAHAAAT</sequence>
<dbReference type="PANTHER" id="PTHR33169:SF14">
    <property type="entry name" value="TRANSCRIPTIONAL REGULATOR RV3488"/>
    <property type="match status" value="1"/>
</dbReference>
<dbReference type="SUPFAM" id="SSF46785">
    <property type="entry name" value="Winged helix' DNA-binding domain"/>
    <property type="match status" value="1"/>
</dbReference>